<evidence type="ECO:0000313" key="4">
    <source>
        <dbReference type="Proteomes" id="UP001151760"/>
    </source>
</evidence>
<accession>A0ABQ5CHH0</accession>
<evidence type="ECO:0000259" key="2">
    <source>
        <dbReference type="Pfam" id="PF14244"/>
    </source>
</evidence>
<organism evidence="3 4">
    <name type="scientific">Tanacetum coccineum</name>
    <dbReference type="NCBI Taxonomy" id="301880"/>
    <lineage>
        <taxon>Eukaryota</taxon>
        <taxon>Viridiplantae</taxon>
        <taxon>Streptophyta</taxon>
        <taxon>Embryophyta</taxon>
        <taxon>Tracheophyta</taxon>
        <taxon>Spermatophyta</taxon>
        <taxon>Magnoliopsida</taxon>
        <taxon>eudicotyledons</taxon>
        <taxon>Gunneridae</taxon>
        <taxon>Pentapetalae</taxon>
        <taxon>asterids</taxon>
        <taxon>campanulids</taxon>
        <taxon>Asterales</taxon>
        <taxon>Asteraceae</taxon>
        <taxon>Asteroideae</taxon>
        <taxon>Anthemideae</taxon>
        <taxon>Anthemidinae</taxon>
        <taxon>Tanacetum</taxon>
    </lineage>
</organism>
<comment type="caution">
    <text evidence="3">The sequence shown here is derived from an EMBL/GenBank/DDBJ whole genome shotgun (WGS) entry which is preliminary data.</text>
</comment>
<dbReference type="Proteomes" id="UP001151760">
    <property type="component" value="Unassembled WGS sequence"/>
</dbReference>
<sequence length="231" mass="25637">MSVHKSVHNTPNNFEHKFEDEANPNNAVTLISKLDLSHPLHLHPNDSTTLTIVSIKLKGTENYNVWSCVMLLALEGRNKTRFIDNTYRRCTCHAVEDFKKHNQLMKLMQFLIGLDDSYMQIRSNILSRDPLPDANGAYVLIFSEESHRAVVTGSGAGPSQRAQSSVFNSSINNKSVAQSSKTFGNTPRPNNTSRPNNNGNRRTVGGPGLVCGNCRPIWQVSQFSAKGKISL</sequence>
<dbReference type="PANTHER" id="PTHR34222">
    <property type="entry name" value="GAG_PRE-INTEGRS DOMAIN-CONTAINING PROTEIN"/>
    <property type="match status" value="1"/>
</dbReference>
<feature type="domain" description="Retrotransposon Copia-like N-terminal" evidence="2">
    <location>
        <begin position="43"/>
        <end position="84"/>
    </location>
</feature>
<reference evidence="3" key="2">
    <citation type="submission" date="2022-01" db="EMBL/GenBank/DDBJ databases">
        <authorList>
            <person name="Yamashiro T."/>
            <person name="Shiraishi A."/>
            <person name="Satake H."/>
            <person name="Nakayama K."/>
        </authorList>
    </citation>
    <scope>NUCLEOTIDE SEQUENCE</scope>
</reference>
<evidence type="ECO:0000313" key="3">
    <source>
        <dbReference type="EMBL" id="GJT26405.1"/>
    </source>
</evidence>
<dbReference type="InterPro" id="IPR029472">
    <property type="entry name" value="Copia-like_N"/>
</dbReference>
<evidence type="ECO:0000256" key="1">
    <source>
        <dbReference type="SAM" id="MobiDB-lite"/>
    </source>
</evidence>
<dbReference type="EMBL" id="BQNB010014290">
    <property type="protein sequence ID" value="GJT26405.1"/>
    <property type="molecule type" value="Genomic_DNA"/>
</dbReference>
<feature type="compositionally biased region" description="Low complexity" evidence="1">
    <location>
        <begin position="184"/>
        <end position="203"/>
    </location>
</feature>
<name>A0ABQ5CHH0_9ASTR</name>
<dbReference type="PANTHER" id="PTHR34222:SF99">
    <property type="entry name" value="PROTEIN, PUTATIVE-RELATED"/>
    <property type="match status" value="1"/>
</dbReference>
<keyword evidence="4" id="KW-1185">Reference proteome</keyword>
<protein>
    <submittedName>
        <fullName evidence="3">Ribonuclease H-like domain-containing protein</fullName>
    </submittedName>
</protein>
<feature type="region of interest" description="Disordered" evidence="1">
    <location>
        <begin position="177"/>
        <end position="204"/>
    </location>
</feature>
<proteinExistence type="predicted"/>
<dbReference type="Pfam" id="PF14244">
    <property type="entry name" value="Retrotran_gag_3"/>
    <property type="match status" value="1"/>
</dbReference>
<reference evidence="3" key="1">
    <citation type="journal article" date="2022" name="Int. J. Mol. Sci.">
        <title>Draft Genome of Tanacetum Coccineum: Genomic Comparison of Closely Related Tanacetum-Family Plants.</title>
        <authorList>
            <person name="Yamashiro T."/>
            <person name="Shiraishi A."/>
            <person name="Nakayama K."/>
            <person name="Satake H."/>
        </authorList>
    </citation>
    <scope>NUCLEOTIDE SEQUENCE</scope>
</reference>
<gene>
    <name evidence="3" type="ORF">Tco_0906680</name>
</gene>